<proteinExistence type="predicted"/>
<dbReference type="AlphaFoldDB" id="A0A844KR48"/>
<comment type="caution">
    <text evidence="1">The sequence shown here is derived from an EMBL/GenBank/DDBJ whole genome shotgun (WGS) entry which is preliminary data.</text>
</comment>
<name>A0A844KR48_9FIRM</name>
<sequence>MMQYKEQIMVDEIRRIMSEITGRDFSNINENISLFSSAIGTKARDILCLFLEIEKRYGVIIGAEKINNPNFFTLKSIAIEVENEKLFNLK</sequence>
<dbReference type="RefSeq" id="WP_155177745.1">
    <property type="nucleotide sequence ID" value="NZ_WNAK01000057.1"/>
</dbReference>
<evidence type="ECO:0000313" key="2">
    <source>
        <dbReference type="Proteomes" id="UP000446657"/>
    </source>
</evidence>
<reference evidence="1 2" key="1">
    <citation type="journal article" date="2019" name="Nat. Med.">
        <title>A library of human gut bacterial isolates paired with longitudinal multiomics data enables mechanistic microbiome research.</title>
        <authorList>
            <person name="Poyet M."/>
            <person name="Groussin M."/>
            <person name="Gibbons S.M."/>
            <person name="Avila-Pacheco J."/>
            <person name="Jiang X."/>
            <person name="Kearney S.M."/>
            <person name="Perrotta A.R."/>
            <person name="Berdy B."/>
            <person name="Zhao S."/>
            <person name="Lieberman T.D."/>
            <person name="Swanson P.K."/>
            <person name="Smith M."/>
            <person name="Roesemann S."/>
            <person name="Alexander J.E."/>
            <person name="Rich S.A."/>
            <person name="Livny J."/>
            <person name="Vlamakis H."/>
            <person name="Clish C."/>
            <person name="Bullock K."/>
            <person name="Deik A."/>
            <person name="Scott J."/>
            <person name="Pierce K.A."/>
            <person name="Xavier R.J."/>
            <person name="Alm E.J."/>
        </authorList>
    </citation>
    <scope>NUCLEOTIDE SEQUENCE [LARGE SCALE GENOMIC DNA]</scope>
    <source>
        <strain evidence="1 2">BIOML-A1</strain>
    </source>
</reference>
<dbReference type="InterPro" id="IPR036736">
    <property type="entry name" value="ACP-like_sf"/>
</dbReference>
<evidence type="ECO:0000313" key="1">
    <source>
        <dbReference type="EMBL" id="MTR83242.1"/>
    </source>
</evidence>
<dbReference type="Gene3D" id="1.10.1200.10">
    <property type="entry name" value="ACP-like"/>
    <property type="match status" value="1"/>
</dbReference>
<evidence type="ECO:0008006" key="3">
    <source>
        <dbReference type="Google" id="ProtNLM"/>
    </source>
</evidence>
<organism evidence="1 2">
    <name type="scientific">Roseburia faecis</name>
    <dbReference type="NCBI Taxonomy" id="301302"/>
    <lineage>
        <taxon>Bacteria</taxon>
        <taxon>Bacillati</taxon>
        <taxon>Bacillota</taxon>
        <taxon>Clostridia</taxon>
        <taxon>Lachnospirales</taxon>
        <taxon>Lachnospiraceae</taxon>
        <taxon>Roseburia</taxon>
    </lineage>
</organism>
<gene>
    <name evidence="1" type="ORF">GMD30_16605</name>
</gene>
<accession>A0A844KR48</accession>
<dbReference type="SUPFAM" id="SSF47336">
    <property type="entry name" value="ACP-like"/>
    <property type="match status" value="1"/>
</dbReference>
<protein>
    <recommendedName>
        <fullName evidence="3">Peptide maturation system acyl carrier-related protein</fullName>
    </recommendedName>
</protein>
<dbReference type="EMBL" id="WNAL01000065">
    <property type="protein sequence ID" value="MTR83242.1"/>
    <property type="molecule type" value="Genomic_DNA"/>
</dbReference>
<dbReference type="Proteomes" id="UP000446657">
    <property type="component" value="Unassembled WGS sequence"/>
</dbReference>